<keyword evidence="4" id="KW-1185">Reference proteome</keyword>
<keyword evidence="1" id="KW-0812">Transmembrane</keyword>
<dbReference type="Gene3D" id="3.10.350.10">
    <property type="entry name" value="LysM domain"/>
    <property type="match status" value="1"/>
</dbReference>
<evidence type="ECO:0000313" key="3">
    <source>
        <dbReference type="EMBL" id="MCC2188986.1"/>
    </source>
</evidence>
<name>A0AAE3DR10_9FIRM</name>
<comment type="caution">
    <text evidence="3">The sequence shown here is derived from an EMBL/GenBank/DDBJ whole genome shotgun (WGS) entry which is preliminary data.</text>
</comment>
<evidence type="ECO:0000256" key="1">
    <source>
        <dbReference type="SAM" id="Phobius"/>
    </source>
</evidence>
<organism evidence="3 4">
    <name type="scientific">Fusicatenibacter faecihominis</name>
    <dbReference type="NCBI Taxonomy" id="2881276"/>
    <lineage>
        <taxon>Bacteria</taxon>
        <taxon>Bacillati</taxon>
        <taxon>Bacillota</taxon>
        <taxon>Clostridia</taxon>
        <taxon>Lachnospirales</taxon>
        <taxon>Lachnospiraceae</taxon>
        <taxon>Fusicatenibacter</taxon>
    </lineage>
</organism>
<dbReference type="InterPro" id="IPR018392">
    <property type="entry name" value="LysM"/>
</dbReference>
<feature type="domain" description="LysM" evidence="2">
    <location>
        <begin position="57"/>
        <end position="109"/>
    </location>
</feature>
<dbReference type="EMBL" id="JAJEPR010000004">
    <property type="protein sequence ID" value="MCC2188986.1"/>
    <property type="molecule type" value="Genomic_DNA"/>
</dbReference>
<sequence>MNETRKKSYRRTRAKRVKRYTYLSILLSALCLGGITYSKLTVEATQKKAQEPYKYYTEIRVQRGDTLWDIANKYMDSSVYRSLDDYMDEIREINSINYNRIYNGQQLIIPYYSEQLR</sequence>
<keyword evidence="1" id="KW-1133">Transmembrane helix</keyword>
<feature type="transmembrane region" description="Helical" evidence="1">
    <location>
        <begin position="20"/>
        <end position="38"/>
    </location>
</feature>
<accession>A0AAE3DR10</accession>
<dbReference type="AlphaFoldDB" id="A0AAE3DR10"/>
<dbReference type="InterPro" id="IPR036779">
    <property type="entry name" value="LysM_dom_sf"/>
</dbReference>
<keyword evidence="1" id="KW-0472">Membrane</keyword>
<dbReference type="CDD" id="cd00118">
    <property type="entry name" value="LysM"/>
    <property type="match status" value="1"/>
</dbReference>
<gene>
    <name evidence="3" type="ORF">LKD71_03945</name>
</gene>
<proteinExistence type="predicted"/>
<reference evidence="3 4" key="1">
    <citation type="submission" date="2021-10" db="EMBL/GenBank/DDBJ databases">
        <title>Anaerobic single-cell dispensing facilitates the cultivation of human gut bacteria.</title>
        <authorList>
            <person name="Afrizal A."/>
        </authorList>
    </citation>
    <scope>NUCLEOTIDE SEQUENCE [LARGE SCALE GENOMIC DNA]</scope>
    <source>
        <strain evidence="3 4">CLA-AA-H277</strain>
    </source>
</reference>
<protein>
    <submittedName>
        <fullName evidence="3">LysM peptidoglycan-binding domain-containing protein</fullName>
    </submittedName>
</protein>
<dbReference type="Pfam" id="PF01476">
    <property type="entry name" value="LysM"/>
    <property type="match status" value="1"/>
</dbReference>
<dbReference type="SMART" id="SM00257">
    <property type="entry name" value="LysM"/>
    <property type="match status" value="1"/>
</dbReference>
<dbReference type="SUPFAM" id="SSF54106">
    <property type="entry name" value="LysM domain"/>
    <property type="match status" value="1"/>
</dbReference>
<dbReference type="Proteomes" id="UP001197875">
    <property type="component" value="Unassembled WGS sequence"/>
</dbReference>
<dbReference type="RefSeq" id="WP_178045211.1">
    <property type="nucleotide sequence ID" value="NZ_JAJEPR010000004.1"/>
</dbReference>
<evidence type="ECO:0000313" key="4">
    <source>
        <dbReference type="Proteomes" id="UP001197875"/>
    </source>
</evidence>
<dbReference type="PROSITE" id="PS51782">
    <property type="entry name" value="LYSM"/>
    <property type="match status" value="1"/>
</dbReference>
<evidence type="ECO:0000259" key="2">
    <source>
        <dbReference type="PROSITE" id="PS51782"/>
    </source>
</evidence>